<keyword evidence="2" id="KW-1133">Transmembrane helix</keyword>
<feature type="transmembrane region" description="Helical" evidence="2">
    <location>
        <begin position="234"/>
        <end position="251"/>
    </location>
</feature>
<name>A0AAD7IL31_9AGAR</name>
<feature type="region of interest" description="Disordered" evidence="1">
    <location>
        <begin position="1"/>
        <end position="35"/>
    </location>
</feature>
<protein>
    <submittedName>
        <fullName evidence="3">Uncharacterized protein</fullName>
    </submittedName>
</protein>
<comment type="caution">
    <text evidence="3">The sequence shown here is derived from an EMBL/GenBank/DDBJ whole genome shotgun (WGS) entry which is preliminary data.</text>
</comment>
<keyword evidence="4" id="KW-1185">Reference proteome</keyword>
<keyword evidence="2" id="KW-0472">Membrane</keyword>
<evidence type="ECO:0000313" key="4">
    <source>
        <dbReference type="Proteomes" id="UP001215598"/>
    </source>
</evidence>
<sequence>MPRHSSTINHHQNTSYLPQLAPLDTGSNNERGGGSCRCVGDETMNMIHQLKPTDGLVNSESMLVPRTSDFLRQSGHRAVLKTPLLFEWTQSALLCYFHSSAAAAGMPRRLVLDRPLLVPLLFERDIDLCCYNHSGSGSPVFPHFGGFSGRRRVVDILCPLLFKRPCYCHPQSGSPVCSHTRWLQRAPSRLSVPQRCDCLFIPIPGLFGWTGSPSGSVRCFEVDSDFASVSRTRVFHCHFHFIFISAFIFILPSDFHPPHLTQLTSPH</sequence>
<organism evidence="3 4">
    <name type="scientific">Mycena metata</name>
    <dbReference type="NCBI Taxonomy" id="1033252"/>
    <lineage>
        <taxon>Eukaryota</taxon>
        <taxon>Fungi</taxon>
        <taxon>Dikarya</taxon>
        <taxon>Basidiomycota</taxon>
        <taxon>Agaricomycotina</taxon>
        <taxon>Agaricomycetes</taxon>
        <taxon>Agaricomycetidae</taxon>
        <taxon>Agaricales</taxon>
        <taxon>Marasmiineae</taxon>
        <taxon>Mycenaceae</taxon>
        <taxon>Mycena</taxon>
    </lineage>
</organism>
<evidence type="ECO:0000256" key="1">
    <source>
        <dbReference type="SAM" id="MobiDB-lite"/>
    </source>
</evidence>
<evidence type="ECO:0000313" key="3">
    <source>
        <dbReference type="EMBL" id="KAJ7745305.1"/>
    </source>
</evidence>
<dbReference type="AlphaFoldDB" id="A0AAD7IL31"/>
<keyword evidence="2" id="KW-0812">Transmembrane</keyword>
<evidence type="ECO:0000256" key="2">
    <source>
        <dbReference type="SAM" id="Phobius"/>
    </source>
</evidence>
<dbReference type="EMBL" id="JARKIB010000083">
    <property type="protein sequence ID" value="KAJ7745305.1"/>
    <property type="molecule type" value="Genomic_DNA"/>
</dbReference>
<feature type="compositionally biased region" description="Polar residues" evidence="1">
    <location>
        <begin position="1"/>
        <end position="17"/>
    </location>
</feature>
<reference evidence="3" key="1">
    <citation type="submission" date="2023-03" db="EMBL/GenBank/DDBJ databases">
        <title>Massive genome expansion in bonnet fungi (Mycena s.s.) driven by repeated elements and novel gene families across ecological guilds.</title>
        <authorList>
            <consortium name="Lawrence Berkeley National Laboratory"/>
            <person name="Harder C.B."/>
            <person name="Miyauchi S."/>
            <person name="Viragh M."/>
            <person name="Kuo A."/>
            <person name="Thoen E."/>
            <person name="Andreopoulos B."/>
            <person name="Lu D."/>
            <person name="Skrede I."/>
            <person name="Drula E."/>
            <person name="Henrissat B."/>
            <person name="Morin E."/>
            <person name="Kohler A."/>
            <person name="Barry K."/>
            <person name="LaButti K."/>
            <person name="Morin E."/>
            <person name="Salamov A."/>
            <person name="Lipzen A."/>
            <person name="Mereny Z."/>
            <person name="Hegedus B."/>
            <person name="Baldrian P."/>
            <person name="Stursova M."/>
            <person name="Weitz H."/>
            <person name="Taylor A."/>
            <person name="Grigoriev I.V."/>
            <person name="Nagy L.G."/>
            <person name="Martin F."/>
            <person name="Kauserud H."/>
        </authorList>
    </citation>
    <scope>NUCLEOTIDE SEQUENCE</scope>
    <source>
        <strain evidence="3">CBHHK182m</strain>
    </source>
</reference>
<accession>A0AAD7IL31</accession>
<proteinExistence type="predicted"/>
<dbReference type="Proteomes" id="UP001215598">
    <property type="component" value="Unassembled WGS sequence"/>
</dbReference>
<gene>
    <name evidence="3" type="ORF">B0H16DRAFT_1558462</name>
</gene>